<comment type="caution">
    <text evidence="2">The sequence shown here is derived from an EMBL/GenBank/DDBJ whole genome shotgun (WGS) entry which is preliminary data.</text>
</comment>
<name>A0A9P7YTJ4_9HELO</name>
<proteinExistence type="predicted"/>
<feature type="region of interest" description="Disordered" evidence="1">
    <location>
        <begin position="1"/>
        <end position="20"/>
    </location>
</feature>
<dbReference type="AlphaFoldDB" id="A0A9P7YTJ4"/>
<gene>
    <name evidence="2" type="ORF">BJ875DRAFT_447474</name>
</gene>
<evidence type="ECO:0000313" key="2">
    <source>
        <dbReference type="EMBL" id="KAG9239723.1"/>
    </source>
</evidence>
<sequence>MQVASSEAVQPTHRPFSKTGENMSHVPWCISPYLEPLQAQPLPSLPLVLRPGTKSFSFRTVYHSKRSSTLVYSHLLWSALVLTLVDRPEEQYAGRLLRRSRQVTYRRRLLLRSPRSRRQTRWSWFTRAVAVSTDGTRTGANKEHRSIGETGGVRSTYCTVLPGIGIFRPQQLSSHESSSRRLEACCTGNPLETKNIDGGIHHTTYVL</sequence>
<dbReference type="Proteomes" id="UP000824998">
    <property type="component" value="Unassembled WGS sequence"/>
</dbReference>
<protein>
    <submittedName>
        <fullName evidence="2">Uncharacterized protein</fullName>
    </submittedName>
</protein>
<organism evidence="2 3">
    <name type="scientific">Amylocarpus encephaloides</name>
    <dbReference type="NCBI Taxonomy" id="45428"/>
    <lineage>
        <taxon>Eukaryota</taxon>
        <taxon>Fungi</taxon>
        <taxon>Dikarya</taxon>
        <taxon>Ascomycota</taxon>
        <taxon>Pezizomycotina</taxon>
        <taxon>Leotiomycetes</taxon>
        <taxon>Helotiales</taxon>
        <taxon>Helotiales incertae sedis</taxon>
        <taxon>Amylocarpus</taxon>
    </lineage>
</organism>
<evidence type="ECO:0000256" key="1">
    <source>
        <dbReference type="SAM" id="MobiDB-lite"/>
    </source>
</evidence>
<accession>A0A9P7YTJ4</accession>
<evidence type="ECO:0000313" key="3">
    <source>
        <dbReference type="Proteomes" id="UP000824998"/>
    </source>
</evidence>
<reference evidence="2" key="1">
    <citation type="journal article" date="2021" name="IMA Fungus">
        <title>Genomic characterization of three marine fungi, including Emericellopsis atlantica sp. nov. with signatures of a generalist lifestyle and marine biomass degradation.</title>
        <authorList>
            <person name="Hagestad O.C."/>
            <person name="Hou L."/>
            <person name="Andersen J.H."/>
            <person name="Hansen E.H."/>
            <person name="Altermark B."/>
            <person name="Li C."/>
            <person name="Kuhnert E."/>
            <person name="Cox R.J."/>
            <person name="Crous P.W."/>
            <person name="Spatafora J.W."/>
            <person name="Lail K."/>
            <person name="Amirebrahimi M."/>
            <person name="Lipzen A."/>
            <person name="Pangilinan J."/>
            <person name="Andreopoulos W."/>
            <person name="Hayes R.D."/>
            <person name="Ng V."/>
            <person name="Grigoriev I.V."/>
            <person name="Jackson S.A."/>
            <person name="Sutton T.D.S."/>
            <person name="Dobson A.D.W."/>
            <person name="Rama T."/>
        </authorList>
    </citation>
    <scope>NUCLEOTIDE SEQUENCE</scope>
    <source>
        <strain evidence="2">TRa018bII</strain>
    </source>
</reference>
<keyword evidence="3" id="KW-1185">Reference proteome</keyword>
<dbReference type="EMBL" id="MU251356">
    <property type="protein sequence ID" value="KAG9239723.1"/>
    <property type="molecule type" value="Genomic_DNA"/>
</dbReference>